<dbReference type="AlphaFoldDB" id="A0A7W3LTN8"/>
<evidence type="ECO:0000313" key="3">
    <source>
        <dbReference type="Proteomes" id="UP000572680"/>
    </source>
</evidence>
<comment type="caution">
    <text evidence="2">The sequence shown here is derived from an EMBL/GenBank/DDBJ whole genome shotgun (WGS) entry which is preliminary data.</text>
</comment>
<sequence length="55" mass="5890">MRAAESGSDKSASNRHGRRRLALPSAAFSAVVTLVLTAGSRWPACCIRDVCWRGS</sequence>
<evidence type="ECO:0000256" key="1">
    <source>
        <dbReference type="SAM" id="Phobius"/>
    </source>
</evidence>
<accession>A0A7W3LTN8</accession>
<dbReference type="Proteomes" id="UP000572680">
    <property type="component" value="Unassembled WGS sequence"/>
</dbReference>
<dbReference type="RefSeq" id="WP_182846240.1">
    <property type="nucleotide sequence ID" value="NZ_BAAALP010000001.1"/>
</dbReference>
<feature type="transmembrane region" description="Helical" evidence="1">
    <location>
        <begin position="21"/>
        <end position="42"/>
    </location>
</feature>
<name>A0A7W3LTN8_ACTNM</name>
<proteinExistence type="predicted"/>
<reference evidence="2 3" key="1">
    <citation type="submission" date="2020-08" db="EMBL/GenBank/DDBJ databases">
        <title>Genomic Encyclopedia of Type Strains, Phase IV (KMG-IV): sequencing the most valuable type-strain genomes for metagenomic binning, comparative biology and taxonomic classification.</title>
        <authorList>
            <person name="Goeker M."/>
        </authorList>
    </citation>
    <scope>NUCLEOTIDE SEQUENCE [LARGE SCALE GENOMIC DNA]</scope>
    <source>
        <strain evidence="2 3">DSM 44197</strain>
    </source>
</reference>
<keyword evidence="3" id="KW-1185">Reference proteome</keyword>
<organism evidence="2 3">
    <name type="scientific">Actinomadura namibiensis</name>
    <dbReference type="NCBI Taxonomy" id="182080"/>
    <lineage>
        <taxon>Bacteria</taxon>
        <taxon>Bacillati</taxon>
        <taxon>Actinomycetota</taxon>
        <taxon>Actinomycetes</taxon>
        <taxon>Streptosporangiales</taxon>
        <taxon>Thermomonosporaceae</taxon>
        <taxon>Actinomadura</taxon>
    </lineage>
</organism>
<evidence type="ECO:0000313" key="2">
    <source>
        <dbReference type="EMBL" id="MBA8954121.1"/>
    </source>
</evidence>
<keyword evidence="1" id="KW-0472">Membrane</keyword>
<dbReference type="EMBL" id="JACJIA010000008">
    <property type="protein sequence ID" value="MBA8954121.1"/>
    <property type="molecule type" value="Genomic_DNA"/>
</dbReference>
<keyword evidence="1" id="KW-1133">Transmembrane helix</keyword>
<gene>
    <name evidence="2" type="ORF">HNR61_005775</name>
</gene>
<keyword evidence="1" id="KW-0812">Transmembrane</keyword>
<protein>
    <submittedName>
        <fullName evidence="2">Uncharacterized protein</fullName>
    </submittedName>
</protein>